<dbReference type="SUPFAM" id="SSF52540">
    <property type="entry name" value="P-loop containing nucleoside triphosphate hydrolases"/>
    <property type="match status" value="1"/>
</dbReference>
<proteinExistence type="predicted"/>
<feature type="transmembrane region" description="Helical" evidence="1">
    <location>
        <begin position="102"/>
        <end position="122"/>
    </location>
</feature>
<evidence type="ECO:0000256" key="1">
    <source>
        <dbReference type="SAM" id="Phobius"/>
    </source>
</evidence>
<organism evidence="3 4">
    <name type="scientific">Roseburia inulinivorans</name>
    <dbReference type="NCBI Taxonomy" id="360807"/>
    <lineage>
        <taxon>Bacteria</taxon>
        <taxon>Bacillati</taxon>
        <taxon>Bacillota</taxon>
        <taxon>Clostridia</taxon>
        <taxon>Lachnospirales</taxon>
        <taxon>Lachnospiraceae</taxon>
        <taxon>Roseburia</taxon>
    </lineage>
</organism>
<dbReference type="Gene3D" id="3.40.50.300">
    <property type="entry name" value="P-loop containing nucleotide triphosphate hydrolases"/>
    <property type="match status" value="1"/>
</dbReference>
<keyword evidence="1" id="KW-0812">Transmembrane</keyword>
<dbReference type="Proteomes" id="UP000095453">
    <property type="component" value="Unassembled WGS sequence"/>
</dbReference>
<sequence>MLKVKRVNKSNLLYGMVWFVILLLADIYNIFTRIICSIGAYEFFTIVIVTAAIVIIYFRIDISIKMPINSDMDEAIKSAGYTLAIYLLFQMIALTMQIKIFAWYKLIGTVLCLLFLAIVYTYRIRILEKSSDKYKETREIQNNTVTLQELYQGQMDKQSDTMILLDEDVVDYDLLHRKELIESISTTIKNCYPNKKFVLSLSGNWGSGKTTILNLVKKQLQDCQENIIIIDDFDPWNFEDEAALLGAILDTIFQKMNLNYSISKQRAWKKDLIALIFNINAATRGVKFSFFKENINSVSKIRNQINEYMSFSDQRLVFILDNIERLGSERMLFLLKTVADVLNLDRVTYILSYDPRIMERLLAEQKYDMEYLKKIVQMEFCVPELDTDLKKDLMYHCVSNMLKTYRIEDEKRNEILNIVPLLTDYTQDVRDIKRFLNSIMSVLYYFSNEQNKRLAMQLNICDYIIIELIKRENRELYSIIWKNATYFVSADRETMFGREGYLQANQEKKNAETKDFYKKLFSSEKNSQYINLLKRIFPYVDHYVRERNNIISKDYTDEDYEQAIKKHRIYSGNYFPIYFTLHGNEHLAIQNIVEKMIEPCNANNREEAKQELKVALRKFNAIEYKIMEEIQLYTNNLTQQGWEVLFELLYDYTQVADDSMMFLRLNAKRRAIYILSLAVKNVSEQFFDNFLLCMQKEYNRMNTIHSIIWHNRIENDTNEGNKEARFEGRNEKIYETLKMMAVYIIEHKIDLYTDPYYSVHNIWGWYHSVKDNSEINVKEAFHYMLTTKNIFRFLWDMTGESLSGVYGYRLNRNNFEVFCSFDEIENYMADCCPTTADEKFIAEIYEAYKNGTNDSEREVYRGEEMKVKL</sequence>
<keyword evidence="1" id="KW-0472">Membrane</keyword>
<evidence type="ECO:0000259" key="2">
    <source>
        <dbReference type="Pfam" id="PF07693"/>
    </source>
</evidence>
<feature type="domain" description="KAP NTPase" evidence="2">
    <location>
        <begin position="178"/>
        <end position="445"/>
    </location>
</feature>
<dbReference type="EMBL" id="CYXX01000012">
    <property type="protein sequence ID" value="CUN09250.1"/>
    <property type="molecule type" value="Genomic_DNA"/>
</dbReference>
<keyword evidence="1" id="KW-1133">Transmembrane helix</keyword>
<gene>
    <name evidence="3" type="ORF">ERS852444_01843</name>
</gene>
<protein>
    <submittedName>
        <fullName evidence="3">Predicted P-loop ATPase</fullName>
    </submittedName>
</protein>
<feature type="transmembrane region" description="Helical" evidence="1">
    <location>
        <begin position="38"/>
        <end position="58"/>
    </location>
</feature>
<dbReference type="AlphaFoldDB" id="A0A173U448"/>
<dbReference type="Pfam" id="PF07693">
    <property type="entry name" value="KAP_NTPase"/>
    <property type="match status" value="1"/>
</dbReference>
<dbReference type="RefSeq" id="WP_055169288.1">
    <property type="nucleotide sequence ID" value="NZ_CYXX01000012.1"/>
</dbReference>
<feature type="transmembrane region" description="Helical" evidence="1">
    <location>
        <begin position="12"/>
        <end position="32"/>
    </location>
</feature>
<evidence type="ECO:0000313" key="4">
    <source>
        <dbReference type="Proteomes" id="UP000095453"/>
    </source>
</evidence>
<dbReference type="InterPro" id="IPR027417">
    <property type="entry name" value="P-loop_NTPase"/>
</dbReference>
<name>A0A173U448_9FIRM</name>
<reference evidence="3 4" key="1">
    <citation type="submission" date="2015-09" db="EMBL/GenBank/DDBJ databases">
        <authorList>
            <consortium name="Pathogen Informatics"/>
        </authorList>
    </citation>
    <scope>NUCLEOTIDE SEQUENCE [LARGE SCALE GENOMIC DNA]</scope>
    <source>
        <strain evidence="3 4">2789STDY5608887</strain>
    </source>
</reference>
<accession>A0A173U448</accession>
<evidence type="ECO:0000313" key="3">
    <source>
        <dbReference type="EMBL" id="CUN09250.1"/>
    </source>
</evidence>
<dbReference type="InterPro" id="IPR011646">
    <property type="entry name" value="KAP_P-loop"/>
</dbReference>